<keyword evidence="2" id="KW-1185">Reference proteome</keyword>
<dbReference type="AlphaFoldDB" id="A0A8T2V5L2"/>
<sequence length="68" mass="7660">MKNFALISSVLILADPWNSPLSSFALRLCGAQDEAKVLSTIAHWNWKVELQCGEEKGPRFLDTQEQRA</sequence>
<protein>
    <submittedName>
        <fullName evidence="1">Uncharacterized protein</fullName>
    </submittedName>
</protein>
<organism evidence="1 2">
    <name type="scientific">Ceratopteris richardii</name>
    <name type="common">Triangle waterfern</name>
    <dbReference type="NCBI Taxonomy" id="49495"/>
    <lineage>
        <taxon>Eukaryota</taxon>
        <taxon>Viridiplantae</taxon>
        <taxon>Streptophyta</taxon>
        <taxon>Embryophyta</taxon>
        <taxon>Tracheophyta</taxon>
        <taxon>Polypodiopsida</taxon>
        <taxon>Polypodiidae</taxon>
        <taxon>Polypodiales</taxon>
        <taxon>Pteridineae</taxon>
        <taxon>Pteridaceae</taxon>
        <taxon>Parkerioideae</taxon>
        <taxon>Ceratopteris</taxon>
    </lineage>
</organism>
<evidence type="ECO:0000313" key="1">
    <source>
        <dbReference type="EMBL" id="KAH7443737.1"/>
    </source>
</evidence>
<reference evidence="1" key="1">
    <citation type="submission" date="2021-08" db="EMBL/GenBank/DDBJ databases">
        <title>WGS assembly of Ceratopteris richardii.</title>
        <authorList>
            <person name="Marchant D.B."/>
            <person name="Chen G."/>
            <person name="Jenkins J."/>
            <person name="Shu S."/>
            <person name="Leebens-Mack J."/>
            <person name="Grimwood J."/>
            <person name="Schmutz J."/>
            <person name="Soltis P."/>
            <person name="Soltis D."/>
            <person name="Chen Z.-H."/>
        </authorList>
    </citation>
    <scope>NUCLEOTIDE SEQUENCE</scope>
    <source>
        <strain evidence="1">Whitten #5841</strain>
        <tissue evidence="1">Leaf</tissue>
    </source>
</reference>
<name>A0A8T2V5L2_CERRI</name>
<accession>A0A8T2V5L2</accession>
<evidence type="ECO:0000313" key="2">
    <source>
        <dbReference type="Proteomes" id="UP000825935"/>
    </source>
</evidence>
<dbReference type="Proteomes" id="UP000825935">
    <property type="component" value="Chromosome 2"/>
</dbReference>
<gene>
    <name evidence="1" type="ORF">KP509_02G048800</name>
</gene>
<proteinExistence type="predicted"/>
<comment type="caution">
    <text evidence="1">The sequence shown here is derived from an EMBL/GenBank/DDBJ whole genome shotgun (WGS) entry which is preliminary data.</text>
</comment>
<dbReference type="EMBL" id="CM035407">
    <property type="protein sequence ID" value="KAH7443737.1"/>
    <property type="molecule type" value="Genomic_DNA"/>
</dbReference>